<dbReference type="AlphaFoldDB" id="A0AA39TPR3"/>
<evidence type="ECO:0000313" key="1">
    <source>
        <dbReference type="EMBL" id="KAK0462163.1"/>
    </source>
</evidence>
<reference evidence="1" key="1">
    <citation type="submission" date="2023-06" db="EMBL/GenBank/DDBJ databases">
        <authorList>
            <consortium name="Lawrence Berkeley National Laboratory"/>
            <person name="Ahrendt S."/>
            <person name="Sahu N."/>
            <person name="Indic B."/>
            <person name="Wong-Bajracharya J."/>
            <person name="Merenyi Z."/>
            <person name="Ke H.-M."/>
            <person name="Monk M."/>
            <person name="Kocsube S."/>
            <person name="Drula E."/>
            <person name="Lipzen A."/>
            <person name="Balint B."/>
            <person name="Henrissat B."/>
            <person name="Andreopoulos B."/>
            <person name="Martin F.M."/>
            <person name="Harder C.B."/>
            <person name="Rigling D."/>
            <person name="Ford K.L."/>
            <person name="Foster G.D."/>
            <person name="Pangilinan J."/>
            <person name="Papanicolaou A."/>
            <person name="Barry K."/>
            <person name="LaButti K."/>
            <person name="Viragh M."/>
            <person name="Koriabine M."/>
            <person name="Yan M."/>
            <person name="Riley R."/>
            <person name="Champramary S."/>
            <person name="Plett K.L."/>
            <person name="Tsai I.J."/>
            <person name="Slot J."/>
            <person name="Sipos G."/>
            <person name="Plett J."/>
            <person name="Nagy L.G."/>
            <person name="Grigoriev I.V."/>
        </authorList>
    </citation>
    <scope>NUCLEOTIDE SEQUENCE</scope>
    <source>
        <strain evidence="1">ICMP 16352</strain>
    </source>
</reference>
<protein>
    <submittedName>
        <fullName evidence="1">Uncharacterized protein</fullName>
    </submittedName>
</protein>
<gene>
    <name evidence="1" type="ORF">IW261DRAFT_1348442</name>
</gene>
<accession>A0AA39TPR3</accession>
<proteinExistence type="predicted"/>
<sequence length="49" mass="5637">SPCKEHWKNMSDDWTSKMWGVFEETGFFLSLCRHGSVLVGTDMVRSGEQ</sequence>
<keyword evidence="2" id="KW-1185">Reference proteome</keyword>
<feature type="non-terminal residue" evidence="1">
    <location>
        <position position="1"/>
    </location>
</feature>
<dbReference type="Proteomes" id="UP001175227">
    <property type="component" value="Unassembled WGS sequence"/>
</dbReference>
<evidence type="ECO:0000313" key="2">
    <source>
        <dbReference type="Proteomes" id="UP001175227"/>
    </source>
</evidence>
<dbReference type="EMBL" id="JAUEPR010000131">
    <property type="protein sequence ID" value="KAK0462163.1"/>
    <property type="molecule type" value="Genomic_DNA"/>
</dbReference>
<name>A0AA39TPR3_9AGAR</name>
<comment type="caution">
    <text evidence="1">The sequence shown here is derived from an EMBL/GenBank/DDBJ whole genome shotgun (WGS) entry which is preliminary data.</text>
</comment>
<dbReference type="InterPro" id="IPR040521">
    <property type="entry name" value="KDZ"/>
</dbReference>
<organism evidence="1 2">
    <name type="scientific">Armillaria novae-zelandiae</name>
    <dbReference type="NCBI Taxonomy" id="153914"/>
    <lineage>
        <taxon>Eukaryota</taxon>
        <taxon>Fungi</taxon>
        <taxon>Dikarya</taxon>
        <taxon>Basidiomycota</taxon>
        <taxon>Agaricomycotina</taxon>
        <taxon>Agaricomycetes</taxon>
        <taxon>Agaricomycetidae</taxon>
        <taxon>Agaricales</taxon>
        <taxon>Marasmiineae</taxon>
        <taxon>Physalacriaceae</taxon>
        <taxon>Armillaria</taxon>
    </lineage>
</organism>
<dbReference type="Pfam" id="PF18758">
    <property type="entry name" value="KDZ"/>
    <property type="match status" value="1"/>
</dbReference>